<comment type="caution">
    <text evidence="2">The sequence shown here is derived from an EMBL/GenBank/DDBJ whole genome shotgun (WGS) entry which is preliminary data.</text>
</comment>
<evidence type="ECO:0000256" key="1">
    <source>
        <dbReference type="SAM" id="SignalP"/>
    </source>
</evidence>
<organism evidence="2 3">
    <name type="scientific">Hymenobacter caeli</name>
    <dbReference type="NCBI Taxonomy" id="2735894"/>
    <lineage>
        <taxon>Bacteria</taxon>
        <taxon>Pseudomonadati</taxon>
        <taxon>Bacteroidota</taxon>
        <taxon>Cytophagia</taxon>
        <taxon>Cytophagales</taxon>
        <taxon>Hymenobacteraceae</taxon>
        <taxon>Hymenobacter</taxon>
    </lineage>
</organism>
<evidence type="ECO:0000313" key="3">
    <source>
        <dbReference type="Proteomes" id="UP000779507"/>
    </source>
</evidence>
<gene>
    <name evidence="2" type="ORF">HNP98_003810</name>
</gene>
<protein>
    <recommendedName>
        <fullName evidence="4">P-type DNA transfer protein VirB5</fullName>
    </recommendedName>
</protein>
<accession>A0ABX2FUV0</accession>
<dbReference type="RefSeq" id="WP_173811732.1">
    <property type="nucleotide sequence ID" value="NZ_JABSNP010000023.1"/>
</dbReference>
<sequence length="295" mass="32943">MKKLLLPIGVALLSLAPTLPAQAQVVMNDPLHMGVHIGEFAKHLQQWSTTVQNYQVVKDAKGIASVTKDLTGEVKDLTSQGLDLQREIQADLRKVQSIQDLRLANPQQLFARALAMAGSSSGTSYMPNFQKAQRLRIALENHHPQQDIETVYSVFSRLGDGGNANERMSSTTYQSRREEAAVSGYAYEEMVQKKKIATAFDYYKIADEMTQQSIELNATLKNPGRYAMTEGERMTALNSSNDNMIKAMQLRQEGDRLMAESQQKGPARAAAETVYSDVLVQNSLIQLDRQRRARH</sequence>
<feature type="signal peptide" evidence="1">
    <location>
        <begin position="1"/>
        <end position="23"/>
    </location>
</feature>
<evidence type="ECO:0008006" key="4">
    <source>
        <dbReference type="Google" id="ProtNLM"/>
    </source>
</evidence>
<keyword evidence="1" id="KW-0732">Signal</keyword>
<dbReference type="Proteomes" id="UP000779507">
    <property type="component" value="Unassembled WGS sequence"/>
</dbReference>
<evidence type="ECO:0000313" key="2">
    <source>
        <dbReference type="EMBL" id="NRT20965.1"/>
    </source>
</evidence>
<feature type="chain" id="PRO_5046325608" description="P-type DNA transfer protein VirB5" evidence="1">
    <location>
        <begin position="24"/>
        <end position="295"/>
    </location>
</feature>
<keyword evidence="3" id="KW-1185">Reference proteome</keyword>
<proteinExistence type="predicted"/>
<dbReference type="EMBL" id="JABSNP010000023">
    <property type="protein sequence ID" value="NRT20965.1"/>
    <property type="molecule type" value="Genomic_DNA"/>
</dbReference>
<reference evidence="2 3" key="1">
    <citation type="submission" date="2020-05" db="EMBL/GenBank/DDBJ databases">
        <title>Genomic Encyclopedia of Type Strains, Phase IV (KMG-V): Genome sequencing to study the core and pangenomes of soil and plant-associated prokaryotes.</title>
        <authorList>
            <person name="Whitman W."/>
        </authorList>
    </citation>
    <scope>NUCLEOTIDE SEQUENCE [LARGE SCALE GENOMIC DNA]</scope>
    <source>
        <strain evidence="2 3">9A</strain>
    </source>
</reference>
<name>A0ABX2FUV0_9BACT</name>